<dbReference type="Proteomes" id="UP000193685">
    <property type="component" value="Unassembled WGS sequence"/>
</dbReference>
<evidence type="ECO:0000256" key="4">
    <source>
        <dbReference type="ARBA" id="ARBA00022737"/>
    </source>
</evidence>
<comment type="catalytic activity">
    <reaction evidence="1">
        <text>S-ubiquitinyl-[E2 ubiquitin-conjugating enzyme]-L-cysteine + [acceptor protein]-L-lysine = [E2 ubiquitin-conjugating enzyme]-L-cysteine + N(6)-ubiquitinyl-[acceptor protein]-L-lysine.</text>
        <dbReference type="EC" id="2.3.2.27"/>
    </reaction>
</comment>
<dbReference type="Gene3D" id="6.10.140.2020">
    <property type="match status" value="1"/>
</dbReference>
<evidence type="ECO:0000256" key="1">
    <source>
        <dbReference type="ARBA" id="ARBA00000900"/>
    </source>
</evidence>
<keyword evidence="4" id="KW-0677">Repeat</keyword>
<dbReference type="GeneID" id="63787821"/>
<dbReference type="AlphaFoldDB" id="A0A1Y2FFK8"/>
<feature type="domain" description="U-box" evidence="6">
    <location>
        <begin position="208"/>
        <end position="281"/>
    </location>
</feature>
<dbReference type="PROSITE" id="PS51698">
    <property type="entry name" value="U_BOX"/>
    <property type="match status" value="1"/>
</dbReference>
<dbReference type="SMART" id="SM00504">
    <property type="entry name" value="Ubox"/>
    <property type="match status" value="1"/>
</dbReference>
<dbReference type="OMA" id="WAGVEHD"/>
<dbReference type="RefSeq" id="XP_040725572.1">
    <property type="nucleotide sequence ID" value="XM_040871222.1"/>
</dbReference>
<proteinExistence type="predicted"/>
<dbReference type="GO" id="GO:0061630">
    <property type="term" value="F:ubiquitin protein ligase activity"/>
    <property type="evidence" value="ECO:0007669"/>
    <property type="project" value="UniProtKB-EC"/>
</dbReference>
<evidence type="ECO:0000256" key="3">
    <source>
        <dbReference type="ARBA" id="ARBA00022679"/>
    </source>
</evidence>
<gene>
    <name evidence="7" type="ORF">BCR37DRAFT_392903</name>
</gene>
<dbReference type="GO" id="GO:0006515">
    <property type="term" value="P:protein quality control for misfolded or incompletely synthesized proteins"/>
    <property type="evidence" value="ECO:0007669"/>
    <property type="project" value="TreeGrafter"/>
</dbReference>
<dbReference type="GO" id="GO:0005737">
    <property type="term" value="C:cytoplasm"/>
    <property type="evidence" value="ECO:0007669"/>
    <property type="project" value="TreeGrafter"/>
</dbReference>
<dbReference type="PANTHER" id="PTHR46803">
    <property type="entry name" value="E3 UBIQUITIN-PROTEIN LIGASE CHIP"/>
    <property type="match status" value="1"/>
</dbReference>
<accession>A0A1Y2FFK8</accession>
<dbReference type="Gene3D" id="3.30.40.10">
    <property type="entry name" value="Zinc/RING finger domain, C3HC4 (zinc finger)"/>
    <property type="match status" value="1"/>
</dbReference>
<evidence type="ECO:0000256" key="2">
    <source>
        <dbReference type="ARBA" id="ARBA00012483"/>
    </source>
</evidence>
<dbReference type="SUPFAM" id="SSF48452">
    <property type="entry name" value="TPR-like"/>
    <property type="match status" value="1"/>
</dbReference>
<dbReference type="GO" id="GO:0045862">
    <property type="term" value="P:positive regulation of proteolysis"/>
    <property type="evidence" value="ECO:0007669"/>
    <property type="project" value="TreeGrafter"/>
</dbReference>
<dbReference type="Pfam" id="PF18391">
    <property type="entry name" value="CHIP_TPR_N"/>
    <property type="match status" value="1"/>
</dbReference>
<reference evidence="7 8" key="1">
    <citation type="submission" date="2016-07" db="EMBL/GenBank/DDBJ databases">
        <title>Pervasive Adenine N6-methylation of Active Genes in Fungi.</title>
        <authorList>
            <consortium name="DOE Joint Genome Institute"/>
            <person name="Mondo S.J."/>
            <person name="Dannebaum R.O."/>
            <person name="Kuo R.C."/>
            <person name="Labutti K."/>
            <person name="Haridas S."/>
            <person name="Kuo A."/>
            <person name="Salamov A."/>
            <person name="Ahrendt S.R."/>
            <person name="Lipzen A."/>
            <person name="Sullivan W."/>
            <person name="Andreopoulos W.B."/>
            <person name="Clum A."/>
            <person name="Lindquist E."/>
            <person name="Daum C."/>
            <person name="Ramamoorthy G.K."/>
            <person name="Gryganskyi A."/>
            <person name="Culley D."/>
            <person name="Magnuson J.K."/>
            <person name="James T.Y."/>
            <person name="O'Malley M.A."/>
            <person name="Stajich J.E."/>
            <person name="Spatafora J.W."/>
            <person name="Visel A."/>
            <person name="Grigoriev I.V."/>
        </authorList>
    </citation>
    <scope>NUCLEOTIDE SEQUENCE [LARGE SCALE GENOMIC DNA]</scope>
    <source>
        <strain evidence="7 8">12-1054</strain>
    </source>
</reference>
<dbReference type="InterPro" id="IPR011990">
    <property type="entry name" value="TPR-like_helical_dom_sf"/>
</dbReference>
<dbReference type="STRING" id="56484.A0A1Y2FFK8"/>
<dbReference type="Gene3D" id="1.25.40.10">
    <property type="entry name" value="Tetratricopeptide repeat domain"/>
    <property type="match status" value="1"/>
</dbReference>
<evidence type="ECO:0000256" key="5">
    <source>
        <dbReference type="ARBA" id="ARBA00022786"/>
    </source>
</evidence>
<keyword evidence="3" id="KW-0808">Transferase</keyword>
<dbReference type="GO" id="GO:0051087">
    <property type="term" value="F:protein-folding chaperone binding"/>
    <property type="evidence" value="ECO:0007669"/>
    <property type="project" value="TreeGrafter"/>
</dbReference>
<dbReference type="InterPro" id="IPR041312">
    <property type="entry name" value="CHIP_TPR_N"/>
</dbReference>
<dbReference type="InterPro" id="IPR003613">
    <property type="entry name" value="Ubox_domain"/>
</dbReference>
<dbReference type="PANTHER" id="PTHR46803:SF2">
    <property type="entry name" value="E3 UBIQUITIN-PROTEIN LIGASE CHIP"/>
    <property type="match status" value="1"/>
</dbReference>
<dbReference type="Pfam" id="PF04564">
    <property type="entry name" value="U-box"/>
    <property type="match status" value="1"/>
</dbReference>
<dbReference type="EC" id="2.3.2.27" evidence="2"/>
<dbReference type="SUPFAM" id="SSF57850">
    <property type="entry name" value="RING/U-box"/>
    <property type="match status" value="1"/>
</dbReference>
<dbReference type="EMBL" id="MCFI01000009">
    <property type="protein sequence ID" value="ORY82701.1"/>
    <property type="molecule type" value="Genomic_DNA"/>
</dbReference>
<dbReference type="GO" id="GO:0000209">
    <property type="term" value="P:protein polyubiquitination"/>
    <property type="evidence" value="ECO:0007669"/>
    <property type="project" value="TreeGrafter"/>
</dbReference>
<sequence length="284" mass="32570">MAQSYKSAEGYKLDGNAAFREGNYEKALTAYTQAITKSGGRILTYFTNRALCRLRLAESEEQLEKVIEDCEHVLDAKTELDATVMKAKWYTGQAQLRLGRPNEAYTSLVAAYRIGIREKNPTAIEMYEKVLEARKMRWERQEHKRLEQDAGLRQKLVKLVEHDRAWRLQVAGEEDVEQREAITAEADQTLVQLQEMLARSDTRYAVREVPEWLICPISLGPFVDPVLTPSGRSYERTAIMQHLKVNPFDPLTRQPLIAAKIFDNLALRDACEAFLKDNGWAVDY</sequence>
<dbReference type="OrthoDB" id="629492at2759"/>
<evidence type="ECO:0000259" key="6">
    <source>
        <dbReference type="PROSITE" id="PS51698"/>
    </source>
</evidence>
<keyword evidence="5" id="KW-0833">Ubl conjugation pathway</keyword>
<evidence type="ECO:0000313" key="8">
    <source>
        <dbReference type="Proteomes" id="UP000193685"/>
    </source>
</evidence>
<protein>
    <recommendedName>
        <fullName evidence="2">RING-type E3 ubiquitin transferase</fullName>
        <ecNumber evidence="2">2.3.2.27</ecNumber>
    </recommendedName>
</protein>
<dbReference type="GO" id="GO:0071218">
    <property type="term" value="P:cellular response to misfolded protein"/>
    <property type="evidence" value="ECO:0007669"/>
    <property type="project" value="TreeGrafter"/>
</dbReference>
<evidence type="ECO:0000313" key="7">
    <source>
        <dbReference type="EMBL" id="ORY82701.1"/>
    </source>
</evidence>
<name>A0A1Y2FFK8_PROLT</name>
<dbReference type="InterPro" id="IPR013083">
    <property type="entry name" value="Znf_RING/FYVE/PHD"/>
</dbReference>
<dbReference type="GO" id="GO:0043161">
    <property type="term" value="P:proteasome-mediated ubiquitin-dependent protein catabolic process"/>
    <property type="evidence" value="ECO:0007669"/>
    <property type="project" value="TreeGrafter"/>
</dbReference>
<comment type="caution">
    <text evidence="7">The sequence shown here is derived from an EMBL/GenBank/DDBJ whole genome shotgun (WGS) entry which is preliminary data.</text>
</comment>
<keyword evidence="8" id="KW-1185">Reference proteome</keyword>
<organism evidence="7 8">
    <name type="scientific">Protomyces lactucae-debilis</name>
    <dbReference type="NCBI Taxonomy" id="2754530"/>
    <lineage>
        <taxon>Eukaryota</taxon>
        <taxon>Fungi</taxon>
        <taxon>Dikarya</taxon>
        <taxon>Ascomycota</taxon>
        <taxon>Taphrinomycotina</taxon>
        <taxon>Taphrinomycetes</taxon>
        <taxon>Taphrinales</taxon>
        <taxon>Protomycetaceae</taxon>
        <taxon>Protomyces</taxon>
    </lineage>
</organism>